<accession>A0A1V6LSR6</accession>
<dbReference type="PRINTS" id="PR00455">
    <property type="entry name" value="HTHTETR"/>
</dbReference>
<dbReference type="PROSITE" id="PS50977">
    <property type="entry name" value="HTH_TETR_2"/>
    <property type="match status" value="1"/>
</dbReference>
<dbReference type="EMBL" id="MTBC01000003">
    <property type="protein sequence ID" value="OQD43202.1"/>
    <property type="molecule type" value="Genomic_DNA"/>
</dbReference>
<evidence type="ECO:0000256" key="2">
    <source>
        <dbReference type="PROSITE-ProRule" id="PRU00335"/>
    </source>
</evidence>
<dbReference type="Gene3D" id="1.10.357.10">
    <property type="entry name" value="Tetracycline Repressor, domain 2"/>
    <property type="match status" value="1"/>
</dbReference>
<dbReference type="PANTHER" id="PTHR30055">
    <property type="entry name" value="HTH-TYPE TRANSCRIPTIONAL REGULATOR RUTR"/>
    <property type="match status" value="1"/>
</dbReference>
<evidence type="ECO:0000256" key="1">
    <source>
        <dbReference type="ARBA" id="ARBA00023125"/>
    </source>
</evidence>
<dbReference type="Pfam" id="PF22604">
    <property type="entry name" value="TetR_HI_0893_C"/>
    <property type="match status" value="1"/>
</dbReference>
<feature type="DNA-binding region" description="H-T-H motif" evidence="2">
    <location>
        <begin position="31"/>
        <end position="50"/>
    </location>
</feature>
<organism evidence="5 6">
    <name type="scientific">Croceivirga radicis</name>
    <dbReference type="NCBI Taxonomy" id="1929488"/>
    <lineage>
        <taxon>Bacteria</taxon>
        <taxon>Pseudomonadati</taxon>
        <taxon>Bacteroidota</taxon>
        <taxon>Flavobacteriia</taxon>
        <taxon>Flavobacteriales</taxon>
        <taxon>Flavobacteriaceae</taxon>
        <taxon>Croceivirga</taxon>
    </lineage>
</organism>
<dbReference type="InterPro" id="IPR054422">
    <property type="entry name" value="TetR-like_HI_0893_C"/>
</dbReference>
<dbReference type="PANTHER" id="PTHR30055:SF207">
    <property type="entry name" value="HTH-TYPE TRANSCRIPTIONAL REPRESSOR FATR"/>
    <property type="match status" value="1"/>
</dbReference>
<keyword evidence="3" id="KW-0472">Membrane</keyword>
<keyword evidence="6" id="KW-1185">Reference proteome</keyword>
<keyword evidence="3" id="KW-1133">Transmembrane helix</keyword>
<dbReference type="SUPFAM" id="SSF46689">
    <property type="entry name" value="Homeodomain-like"/>
    <property type="match status" value="1"/>
</dbReference>
<evidence type="ECO:0000313" key="5">
    <source>
        <dbReference type="EMBL" id="OQD43202.1"/>
    </source>
</evidence>
<dbReference type="GO" id="GO:0000976">
    <property type="term" value="F:transcription cis-regulatory region binding"/>
    <property type="evidence" value="ECO:0007669"/>
    <property type="project" value="TreeGrafter"/>
</dbReference>
<dbReference type="RefSeq" id="WP_080318330.1">
    <property type="nucleotide sequence ID" value="NZ_MTBC01000003.1"/>
</dbReference>
<protein>
    <submittedName>
        <fullName evidence="5">TetR family transcriptional regulator</fullName>
    </submittedName>
</protein>
<dbReference type="OrthoDB" id="6430772at2"/>
<comment type="caution">
    <text evidence="5">The sequence shown here is derived from an EMBL/GenBank/DDBJ whole genome shotgun (WGS) entry which is preliminary data.</text>
</comment>
<dbReference type="InterPro" id="IPR009057">
    <property type="entry name" value="Homeodomain-like_sf"/>
</dbReference>
<dbReference type="AlphaFoldDB" id="A0A1V6LSR6"/>
<dbReference type="Pfam" id="PF00440">
    <property type="entry name" value="TetR_N"/>
    <property type="match status" value="1"/>
</dbReference>
<dbReference type="InterPro" id="IPR001647">
    <property type="entry name" value="HTH_TetR"/>
</dbReference>
<reference evidence="5 6" key="1">
    <citation type="submission" date="2016-12" db="EMBL/GenBank/DDBJ databases">
        <authorList>
            <person name="Song W.-J."/>
            <person name="Kurnit D.M."/>
        </authorList>
    </citation>
    <scope>NUCLEOTIDE SEQUENCE [LARGE SCALE GENOMIC DNA]</scope>
    <source>
        <strain evidence="5 6">HSG9</strain>
    </source>
</reference>
<evidence type="ECO:0000313" key="6">
    <source>
        <dbReference type="Proteomes" id="UP000191680"/>
    </source>
</evidence>
<feature type="transmembrane region" description="Helical" evidence="3">
    <location>
        <begin position="147"/>
        <end position="166"/>
    </location>
</feature>
<dbReference type="InterPro" id="IPR050109">
    <property type="entry name" value="HTH-type_TetR-like_transc_reg"/>
</dbReference>
<keyword evidence="3" id="KW-0812">Transmembrane</keyword>
<dbReference type="GO" id="GO:0003700">
    <property type="term" value="F:DNA-binding transcription factor activity"/>
    <property type="evidence" value="ECO:0007669"/>
    <property type="project" value="TreeGrafter"/>
</dbReference>
<evidence type="ECO:0000256" key="3">
    <source>
        <dbReference type="SAM" id="Phobius"/>
    </source>
</evidence>
<gene>
    <name evidence="5" type="ORF">BUL40_05020</name>
</gene>
<feature type="domain" description="HTH tetR-type" evidence="4">
    <location>
        <begin position="8"/>
        <end position="68"/>
    </location>
</feature>
<evidence type="ECO:0000259" key="4">
    <source>
        <dbReference type="PROSITE" id="PS50977"/>
    </source>
</evidence>
<sequence>MARLQKSLEKKDRLLQATISLVNNNGFHAAPMSKIAKMAQVSPATIYLYFENKQDLVNQAYLNVKADFTSYIFKSETAHLPLKTAFERIWRAIFNYKLANRANALFLAQCDSTPMIDKTIRNQGIKHLEPLLELWEKGKKENLIKPLSNYLLYGFTINPIAFLILMDERGSYQINNTIIDQAFETAWQSIKV</sequence>
<dbReference type="Proteomes" id="UP000191680">
    <property type="component" value="Unassembled WGS sequence"/>
</dbReference>
<name>A0A1V6LSR6_9FLAO</name>
<proteinExistence type="predicted"/>
<keyword evidence="1 2" id="KW-0238">DNA-binding</keyword>